<dbReference type="EMBL" id="DQ491001">
    <property type="protein sequence ID" value="ABT14091.1"/>
    <property type="molecule type" value="Genomic_DNA"/>
</dbReference>
<organism evidence="2 3">
    <name type="scientific">Paramecium bursaria Chlorella virus MT325</name>
    <name type="common">PBCV-MT325</name>
    <dbReference type="NCBI Taxonomy" id="346932"/>
    <lineage>
        <taxon>Viruses</taxon>
        <taxon>Varidnaviria</taxon>
        <taxon>Bamfordvirae</taxon>
        <taxon>Nucleocytoviricota</taxon>
        <taxon>Megaviricetes</taxon>
        <taxon>Algavirales</taxon>
        <taxon>Phycodnaviridae</taxon>
        <taxon>Chlorovirus</taxon>
        <taxon>Chlorovirus conductrix</taxon>
        <taxon>Paramecium bursaria Chlorella virus A1</taxon>
    </lineage>
</organism>
<evidence type="ECO:0000256" key="1">
    <source>
        <dbReference type="SAM" id="MobiDB-lite"/>
    </source>
</evidence>
<gene>
    <name evidence="2" type="primary">m537R</name>
    <name evidence="2" type="ORF">MT325_m537R</name>
</gene>
<feature type="region of interest" description="Disordered" evidence="1">
    <location>
        <begin position="117"/>
        <end position="138"/>
    </location>
</feature>
<dbReference type="Proteomes" id="UP000246715">
    <property type="component" value="Segment"/>
</dbReference>
<organismHost>
    <name type="scientific">Paramecium bursaria</name>
    <dbReference type="NCBI Taxonomy" id="74790"/>
</organismHost>
<reference evidence="2 3" key="1">
    <citation type="journal article" date="2007" name="Virology">
        <title>Sequence and annotation of the 314-kb MT325 and the 321-kb FR483 viruses that infect Chlorella Pbi.</title>
        <authorList>
            <person name="Fitzgerald L.A."/>
            <person name="Graves M.V."/>
            <person name="Li X."/>
            <person name="Feldblyum T."/>
            <person name="Hartigan J."/>
            <person name="Van Etten J.L."/>
        </authorList>
    </citation>
    <scope>NUCLEOTIDE SEQUENCE [LARGE SCALE GENOMIC DNA]</scope>
    <source>
        <strain evidence="2 3">MT325</strain>
    </source>
</reference>
<name>A7IUR7_PBCVM</name>
<protein>
    <submittedName>
        <fullName evidence="2">Uncharacterized protein m537R</fullName>
    </submittedName>
</protein>
<evidence type="ECO:0000313" key="3">
    <source>
        <dbReference type="Proteomes" id="UP000246715"/>
    </source>
</evidence>
<evidence type="ECO:0000313" key="2">
    <source>
        <dbReference type="EMBL" id="ABT14091.1"/>
    </source>
</evidence>
<sequence length="138" mass="14806">MTNSSRCPGFLFMRLADGGEVERPMAAKESITRFTYTSCATLRGVVPLEKAAVDTTTSATMLIATWKVMKARMFAMMFLPHRTPLTIESKSSLRMTMSDASLARSVPEPIAHPTSASFRAGASLAPSPEAATTCPSSL</sequence>
<accession>A7IUR7</accession>
<proteinExistence type="predicted"/>